<feature type="compositionally biased region" description="Basic and acidic residues" evidence="1">
    <location>
        <begin position="170"/>
        <end position="180"/>
    </location>
</feature>
<dbReference type="PANTHER" id="PTHR14240">
    <property type="entry name" value="RETINITIS PIGMENTOSA GTPASE REGULATOR-INTERACTING PROTEIN"/>
    <property type="match status" value="1"/>
</dbReference>
<feature type="compositionally biased region" description="Polar residues" evidence="1">
    <location>
        <begin position="332"/>
        <end position="345"/>
    </location>
</feature>
<evidence type="ECO:0000256" key="1">
    <source>
        <dbReference type="SAM" id="MobiDB-lite"/>
    </source>
</evidence>
<evidence type="ECO:0000313" key="3">
    <source>
        <dbReference type="EMBL" id="KPJ15361.1"/>
    </source>
</evidence>
<evidence type="ECO:0000313" key="4">
    <source>
        <dbReference type="Proteomes" id="UP000053240"/>
    </source>
</evidence>
<dbReference type="EMBL" id="KQ460393">
    <property type="protein sequence ID" value="KPJ15361.1"/>
    <property type="molecule type" value="Genomic_DNA"/>
</dbReference>
<protein>
    <submittedName>
        <fullName evidence="3">Protein fantom</fullName>
    </submittedName>
</protein>
<name>A0A0N1PJM6_PAPMA</name>
<dbReference type="InterPro" id="IPR041091">
    <property type="entry name" value="RPGRIP1_C"/>
</dbReference>
<keyword evidence="4" id="KW-1185">Reference proteome</keyword>
<dbReference type="Proteomes" id="UP000053240">
    <property type="component" value="Unassembled WGS sequence"/>
</dbReference>
<feature type="compositionally biased region" description="Basic and acidic residues" evidence="1">
    <location>
        <begin position="367"/>
        <end position="377"/>
    </location>
</feature>
<dbReference type="PANTHER" id="PTHR14240:SF5">
    <property type="entry name" value="RPGRIP1 C-TERMINAL DOMAIN-CONTAINING PROTEIN"/>
    <property type="match status" value="1"/>
</dbReference>
<feature type="domain" description="RPGRIP1 C-terminal" evidence="2">
    <location>
        <begin position="930"/>
        <end position="1095"/>
    </location>
</feature>
<gene>
    <name evidence="3" type="ORF">RR48_03151</name>
</gene>
<dbReference type="AlphaFoldDB" id="A0A0N1PJM6"/>
<dbReference type="InParanoid" id="A0A0N1PJM6"/>
<feature type="compositionally biased region" description="Basic and acidic residues" evidence="1">
    <location>
        <begin position="139"/>
        <end position="157"/>
    </location>
</feature>
<reference evidence="3 4" key="1">
    <citation type="journal article" date="2015" name="Nat. Commun.">
        <title>Outbred genome sequencing and CRISPR/Cas9 gene editing in butterflies.</title>
        <authorList>
            <person name="Li X."/>
            <person name="Fan D."/>
            <person name="Zhang W."/>
            <person name="Liu G."/>
            <person name="Zhang L."/>
            <person name="Zhao L."/>
            <person name="Fang X."/>
            <person name="Chen L."/>
            <person name="Dong Y."/>
            <person name="Chen Y."/>
            <person name="Ding Y."/>
            <person name="Zhao R."/>
            <person name="Feng M."/>
            <person name="Zhu Y."/>
            <person name="Feng Y."/>
            <person name="Jiang X."/>
            <person name="Zhu D."/>
            <person name="Xiang H."/>
            <person name="Feng X."/>
            <person name="Li S."/>
            <person name="Wang J."/>
            <person name="Zhang G."/>
            <person name="Kronforst M.R."/>
            <person name="Wang W."/>
        </authorList>
    </citation>
    <scope>NUCLEOTIDE SEQUENCE [LARGE SCALE GENOMIC DNA]</scope>
    <source>
        <strain evidence="3">Ya'a_city_454_Pm</strain>
        <tissue evidence="3">Whole body</tissue>
    </source>
</reference>
<dbReference type="InterPro" id="IPR035892">
    <property type="entry name" value="C2_domain_sf"/>
</dbReference>
<sequence>MPATKRLSNVEELKCPNTPKNSDDSGYMEAILLEEQKAVEIDSEKKLPNFESYDLAIEEDQVSMLKNINDYNNYTKNPLLNLEPLKTGEMFAIKQSESHVMQAKAEETLYENVTEPATSVQMSSFQKSSFNLPPPTKGILEKSDDLSKGCKKDEKVGKNVSYDDVISDTDDMKKSDKTTEQPESYPIVGYSPSDDKHFVVTEQQTSVDKVKKNRTETRRIKDENSPTNRSLEIKDERDGYYKVCQKNKAFKDKGVFNKENKDKGKKNISIDVPDSDVHLCSKETNINTSNSNPSTESSKEIVPSGETSPKCQYLSHPTDKDGIKVIKDVRSNSDMNVPNPENTKYPNEEIPTGNEKMKKSKTKRNRTSIEHQIEKFRNKNIKQLGQFKNAYSSSSSSSSAHYTSSLRSSEPALNICEKHAVICTCPRAARRDVRVFRTCSGTGRFATVTHTPPDTGMRHCACASTTGTQTQKFRDSGDGGTYIVHAETAVRMCARAEPAAPVDTDGEISGLTDLPDEISGRSAVSAGEARAYTTCTDTATDCITLSEGELPLHAHCAGQYSVFKTPPFSTSQRVEDALQAIGEELARCRALLQRQRPQQGKSSKDMSCNTEGASDALALRRAEGQARIVAAHSHICHFTLHIGTLVLSDQVSTYYCGGRRARRASWPRTPTSATSRCTSARSCSPTRYLPTTAAGGGPGAHRGRALPHLPLHAAHRHARALRPGIYLLLRRAEGQARIVAAHSHICHFTLHIGTLVLSDQEEMKLKICEANKMDEVFASCALPLHDSLLHANRRADMSLPLVAGEEILSSRVVTDALDSGEEAGVLDVWCQLRLDPALLSALRKGSSKVQAATMSVAASEDQASVYHLTRELEANMQRNSKNNKQLTVRSSQEVRQAVVHEIRPPSKLRVLVERSSIVTNLGTEEEMHNQTLDITVVWLALSEESEAMTNPDVQRLFVAYSFLGREGAELETPVSLPKPKSCNDKCYFNFNKQFVLNDSELPLLGHMARCRQRDSAPPAHTDCLTFAVVSEPPEDPLGLDTCEDIGYAHLYLGDVLARCAGSDSYTEVLSVHARSGTVCGVLAVRLAGLHVLRRLWSVPTTHYLLPTAYFPRPTALVLEIFCTRFHDHSAYSTGDGRTVASRTTQRDIPPERSVITYRVRTVPLPCGHSLTLC</sequence>
<feature type="compositionally biased region" description="Basic and acidic residues" evidence="1">
    <location>
        <begin position="209"/>
        <end position="224"/>
    </location>
</feature>
<accession>A0A0N1PJM6</accession>
<feature type="compositionally biased region" description="Low complexity" evidence="1">
    <location>
        <begin position="283"/>
        <end position="296"/>
    </location>
</feature>
<feature type="region of interest" description="Disordered" evidence="1">
    <location>
        <begin position="283"/>
        <end position="318"/>
    </location>
</feature>
<proteinExistence type="predicted"/>
<feature type="region of interest" description="Disordered" evidence="1">
    <location>
        <begin position="209"/>
        <end position="234"/>
    </location>
</feature>
<feature type="region of interest" description="Disordered" evidence="1">
    <location>
        <begin position="332"/>
        <end position="379"/>
    </location>
</feature>
<dbReference type="Pfam" id="PF18111">
    <property type="entry name" value="RPGR1_C"/>
    <property type="match status" value="1"/>
</dbReference>
<feature type="region of interest" description="Disordered" evidence="1">
    <location>
        <begin position="124"/>
        <end position="194"/>
    </location>
</feature>
<dbReference type="InterPro" id="IPR031139">
    <property type="entry name" value="RPGRIP1_fam"/>
</dbReference>
<evidence type="ECO:0000259" key="2">
    <source>
        <dbReference type="Pfam" id="PF18111"/>
    </source>
</evidence>
<organism evidence="3 4">
    <name type="scientific">Papilio machaon</name>
    <name type="common">Old World swallowtail butterfly</name>
    <dbReference type="NCBI Taxonomy" id="76193"/>
    <lineage>
        <taxon>Eukaryota</taxon>
        <taxon>Metazoa</taxon>
        <taxon>Ecdysozoa</taxon>
        <taxon>Arthropoda</taxon>
        <taxon>Hexapoda</taxon>
        <taxon>Insecta</taxon>
        <taxon>Pterygota</taxon>
        <taxon>Neoptera</taxon>
        <taxon>Endopterygota</taxon>
        <taxon>Lepidoptera</taxon>
        <taxon>Glossata</taxon>
        <taxon>Ditrysia</taxon>
        <taxon>Papilionoidea</taxon>
        <taxon>Papilionidae</taxon>
        <taxon>Papilioninae</taxon>
        <taxon>Papilio</taxon>
    </lineage>
</organism>
<dbReference type="STRING" id="76193.A0A0N1PJM6"/>
<feature type="region of interest" description="Disordered" evidence="1">
    <location>
        <begin position="1"/>
        <end position="25"/>
    </location>
</feature>
<dbReference type="Gene3D" id="2.60.40.150">
    <property type="entry name" value="C2 domain"/>
    <property type="match status" value="1"/>
</dbReference>